<keyword evidence="2" id="KW-1185">Reference proteome</keyword>
<sequence>MMDSRTNVTDVDPWMQMLGLLTQSCTVRDVCAAARPRGGRRTRVVVAAAAAMVERRSVAVSFLERQTATTVSLAWRDATRCAYGEQVWQTARARFGGVCAVSGRAVQPGDAIYRPRPTRPVPLNAGAMILASVLEQIESAA</sequence>
<evidence type="ECO:0000313" key="2">
    <source>
        <dbReference type="Proteomes" id="UP000625568"/>
    </source>
</evidence>
<organism evidence="1 2">
    <name type="scientific">Burkholderia dolosa</name>
    <dbReference type="NCBI Taxonomy" id="152500"/>
    <lineage>
        <taxon>Bacteria</taxon>
        <taxon>Pseudomonadati</taxon>
        <taxon>Pseudomonadota</taxon>
        <taxon>Betaproteobacteria</taxon>
        <taxon>Burkholderiales</taxon>
        <taxon>Burkholderiaceae</taxon>
        <taxon>Burkholderia</taxon>
        <taxon>Burkholderia cepacia complex</taxon>
    </lineage>
</organism>
<accession>A0A892IJC5</accession>
<dbReference type="RefSeq" id="WP_006405745.1">
    <property type="nucleotide sequence ID" value="NZ_CABVPR010000007.1"/>
</dbReference>
<evidence type="ECO:0000313" key="1">
    <source>
        <dbReference type="EMBL" id="QRO80889.1"/>
    </source>
</evidence>
<proteinExistence type="predicted"/>
<gene>
    <name evidence="1" type="ORF">I6K02_27615</name>
</gene>
<dbReference type="InterPro" id="IPR021769">
    <property type="entry name" value="DUF3331"/>
</dbReference>
<dbReference type="PROSITE" id="PS51257">
    <property type="entry name" value="PROKAR_LIPOPROTEIN"/>
    <property type="match status" value="1"/>
</dbReference>
<dbReference type="AlphaFoldDB" id="A0A892IJC5"/>
<name>A0A892IJC5_9BURK</name>
<dbReference type="Proteomes" id="UP000625568">
    <property type="component" value="Chromosome 3"/>
</dbReference>
<protein>
    <submittedName>
        <fullName evidence="1">DUF3331 domain-containing protein</fullName>
    </submittedName>
</protein>
<dbReference type="EMBL" id="CP069484">
    <property type="protein sequence ID" value="QRO80889.1"/>
    <property type="molecule type" value="Genomic_DNA"/>
</dbReference>
<reference evidence="1 2" key="1">
    <citation type="submission" date="2021-02" db="EMBL/GenBank/DDBJ databases">
        <title>FDA dAtabase for Regulatory Grade micrObial Sequences (FDA-ARGOS): Supporting development and validation of Infectious Disease Dx tests.</title>
        <authorList>
            <person name="Minogue T."/>
            <person name="Wolcott M."/>
            <person name="Wasieloski L."/>
            <person name="Aguilar W."/>
            <person name="Moore D."/>
            <person name="Jaissle J."/>
            <person name="Tallon L."/>
            <person name="Sadzewicz L."/>
            <person name="Zhao X."/>
            <person name="Boylan J."/>
            <person name="Ott S."/>
            <person name="Bowen H."/>
            <person name="Vavikolanu K."/>
            <person name="Mehta A."/>
            <person name="Aluvathingal J."/>
            <person name="Nadendla S."/>
            <person name="Yan Y."/>
            <person name="Sichtig H."/>
        </authorList>
    </citation>
    <scope>NUCLEOTIDE SEQUENCE [LARGE SCALE GENOMIC DNA]</scope>
    <source>
        <strain evidence="1 2">FDAARGOS_1272</strain>
    </source>
</reference>
<dbReference type="Pfam" id="PF11811">
    <property type="entry name" value="DUF3331"/>
    <property type="match status" value="1"/>
</dbReference>
<dbReference type="GeneID" id="93131064"/>